<dbReference type="GO" id="GO:0008483">
    <property type="term" value="F:transaminase activity"/>
    <property type="evidence" value="ECO:0007669"/>
    <property type="project" value="UniProtKB-KW"/>
</dbReference>
<proteinExistence type="inferred from homology"/>
<name>A0ABX8QUG5_9ACTN</name>
<dbReference type="SUPFAM" id="SSF53383">
    <property type="entry name" value="PLP-dependent transferases"/>
    <property type="match status" value="1"/>
</dbReference>
<dbReference type="RefSeq" id="WP_231334216.1">
    <property type="nucleotide sequence ID" value="NZ_CP059572.1"/>
</dbReference>
<dbReference type="InterPro" id="IPR005814">
    <property type="entry name" value="Aminotrans_3"/>
</dbReference>
<protein>
    <submittedName>
        <fullName evidence="4">Aminotransferase class III-fold pyridoxal phosphate-dependent enzyme</fullName>
    </submittedName>
</protein>
<dbReference type="PANTHER" id="PTHR43094">
    <property type="entry name" value="AMINOTRANSFERASE"/>
    <property type="match status" value="1"/>
</dbReference>
<comment type="similarity">
    <text evidence="1 3">Belongs to the class-III pyridoxal-phosphate-dependent aminotransferase family.</text>
</comment>
<keyword evidence="4" id="KW-0808">Transferase</keyword>
<dbReference type="EMBL" id="CP059572">
    <property type="protein sequence ID" value="QXJ21087.1"/>
    <property type="molecule type" value="Genomic_DNA"/>
</dbReference>
<dbReference type="Proteomes" id="UP001049518">
    <property type="component" value="Chromosome"/>
</dbReference>
<keyword evidence="4" id="KW-0032">Aminotransferase</keyword>
<organism evidence="4 5">
    <name type="scientific">Actinomadura graeca</name>
    <dbReference type="NCBI Taxonomy" id="2750812"/>
    <lineage>
        <taxon>Bacteria</taxon>
        <taxon>Bacillati</taxon>
        <taxon>Actinomycetota</taxon>
        <taxon>Actinomycetes</taxon>
        <taxon>Streptosporangiales</taxon>
        <taxon>Thermomonosporaceae</taxon>
        <taxon>Actinomadura</taxon>
    </lineage>
</organism>
<sequence>MTSGKLSAAEIIALSKEHTFFPWAAQQSVDPLAIDRGEGVYLYTVDGDRILDFNSQLMSVNIGHGDRRVADAIGAQAARLGFVQPGFVTEPRARLGRKLAEIMPGDLDKVFFTVGGAEAVENAIKLARQYTGRHKILARYRTYHGATMGALSLTGDPRRWGNEAGGGGGVVRYPDTHRWGEKDPRPVQESLQGLEDVIRYEGPHTIAAVFLETIVGGNGILIPPDGYIQGVREICDRYDLLMVADEVMAGFGRTGRWFAVDHWDTVPDLMTMAKGLTSSYLPLGAVAMRGHVAEAFDDRPYSGGLTYNSHAVGCAAALATIEVYEQDGLIENAARLGKVMRAHHQRLYDKHPSVGAVRNLGLFGTIEMVRSRDPFTPMAPYNGTSPEMRAVAGHLREHGLFTMVANHMVHTNPPLCVTEEQLEEGFAILDAAFEITDRAVGA</sequence>
<dbReference type="InterPro" id="IPR015421">
    <property type="entry name" value="PyrdxlP-dep_Trfase_major"/>
</dbReference>
<evidence type="ECO:0000313" key="5">
    <source>
        <dbReference type="Proteomes" id="UP001049518"/>
    </source>
</evidence>
<evidence type="ECO:0000313" key="4">
    <source>
        <dbReference type="EMBL" id="QXJ21087.1"/>
    </source>
</evidence>
<reference evidence="4" key="1">
    <citation type="submission" date="2020-07" db="EMBL/GenBank/DDBJ databases">
        <authorList>
            <person name="Tarantini F.S."/>
            <person name="Hong K.W."/>
            <person name="Chan K.G."/>
        </authorList>
    </citation>
    <scope>NUCLEOTIDE SEQUENCE</scope>
    <source>
        <strain evidence="4">32-07</strain>
    </source>
</reference>
<gene>
    <name evidence="4" type="ORF">AGRA3207_001907</name>
</gene>
<dbReference type="InterPro" id="IPR015422">
    <property type="entry name" value="PyrdxlP-dep_Trfase_small"/>
</dbReference>
<dbReference type="PROSITE" id="PS00600">
    <property type="entry name" value="AA_TRANSFER_CLASS_3"/>
    <property type="match status" value="1"/>
</dbReference>
<dbReference type="Gene3D" id="3.40.640.10">
    <property type="entry name" value="Type I PLP-dependent aspartate aminotransferase-like (Major domain)"/>
    <property type="match status" value="1"/>
</dbReference>
<dbReference type="CDD" id="cd00610">
    <property type="entry name" value="OAT_like"/>
    <property type="match status" value="1"/>
</dbReference>
<evidence type="ECO:0000256" key="2">
    <source>
        <dbReference type="ARBA" id="ARBA00022898"/>
    </source>
</evidence>
<accession>A0ABX8QUG5</accession>
<dbReference type="InterPro" id="IPR049704">
    <property type="entry name" value="Aminotrans_3_PPA_site"/>
</dbReference>
<dbReference type="Pfam" id="PF00202">
    <property type="entry name" value="Aminotran_3"/>
    <property type="match status" value="1"/>
</dbReference>
<dbReference type="PANTHER" id="PTHR43094:SF1">
    <property type="entry name" value="AMINOTRANSFERASE CLASS-III"/>
    <property type="match status" value="1"/>
</dbReference>
<dbReference type="InterPro" id="IPR015424">
    <property type="entry name" value="PyrdxlP-dep_Trfase"/>
</dbReference>
<dbReference type="NCBIfam" id="NF004718">
    <property type="entry name" value="PRK06062.1"/>
    <property type="match status" value="1"/>
</dbReference>
<dbReference type="Gene3D" id="3.90.1150.10">
    <property type="entry name" value="Aspartate Aminotransferase, domain 1"/>
    <property type="match status" value="1"/>
</dbReference>
<evidence type="ECO:0000256" key="3">
    <source>
        <dbReference type="RuleBase" id="RU003560"/>
    </source>
</evidence>
<evidence type="ECO:0000256" key="1">
    <source>
        <dbReference type="ARBA" id="ARBA00008954"/>
    </source>
</evidence>
<keyword evidence="2 3" id="KW-0663">Pyridoxal phosphate</keyword>
<keyword evidence="5" id="KW-1185">Reference proteome</keyword>